<evidence type="ECO:0000256" key="3">
    <source>
        <dbReference type="ARBA" id="ARBA00011738"/>
    </source>
</evidence>
<dbReference type="CDD" id="cd18887">
    <property type="entry name" value="NUDIX_UGPPase_Nudt14"/>
    <property type="match status" value="1"/>
</dbReference>
<reference evidence="13" key="1">
    <citation type="submission" date="2021-11" db="EMBL/GenBank/DDBJ databases">
        <authorList>
            <person name="Schell T."/>
        </authorList>
    </citation>
    <scope>NUCLEOTIDE SEQUENCE</scope>
    <source>
        <strain evidence="13">M5</strain>
    </source>
</reference>
<evidence type="ECO:0000256" key="5">
    <source>
        <dbReference type="ARBA" id="ARBA00022801"/>
    </source>
</evidence>
<keyword evidence="4" id="KW-0963">Cytoplasm</keyword>
<dbReference type="InterPro" id="IPR015797">
    <property type="entry name" value="NUDIX_hydrolase-like_dom_sf"/>
</dbReference>
<evidence type="ECO:0000256" key="6">
    <source>
        <dbReference type="ARBA" id="ARBA00022842"/>
    </source>
</evidence>
<comment type="function">
    <text evidence="8">Hydrolyzes UDP-glucose to glucose 1-phosphate and UMP and ADP-ribose to ribose 5-phosphate and AMP. The physiological substrate is probably UDP-glucose. Poor activity on other substrates such as ADP-glucose, CDP-glucose, GDP-glucose and GDP-mannose.</text>
</comment>
<dbReference type="AlphaFoldDB" id="A0A8J2RE01"/>
<dbReference type="InterPro" id="IPR000086">
    <property type="entry name" value="NUDIX_hydrolase_dom"/>
</dbReference>
<dbReference type="GO" id="GO:0008768">
    <property type="term" value="F:UDP-sugar diphosphatase activity"/>
    <property type="evidence" value="ECO:0007669"/>
    <property type="project" value="UniProtKB-EC"/>
</dbReference>
<evidence type="ECO:0000256" key="11">
    <source>
        <dbReference type="ARBA" id="ARBA00080475"/>
    </source>
</evidence>
<dbReference type="EC" id="3.6.1.45" evidence="9"/>
<dbReference type="GO" id="GO:0046872">
    <property type="term" value="F:metal ion binding"/>
    <property type="evidence" value="ECO:0007669"/>
    <property type="project" value="InterPro"/>
</dbReference>
<evidence type="ECO:0000256" key="8">
    <source>
        <dbReference type="ARBA" id="ARBA00054674"/>
    </source>
</evidence>
<comment type="catalytic activity">
    <reaction evidence="7">
        <text>UDP-sugar + H2O = UMP + alpha-D-aldose 1-phosphate.</text>
        <dbReference type="EC" id="3.6.1.45"/>
    </reaction>
</comment>
<protein>
    <recommendedName>
        <fullName evidence="10">Uridine diphosphate glucose pyrophosphatase NUDT14</fullName>
        <ecNumber evidence="9">3.6.1.45</ecNumber>
    </recommendedName>
    <alternativeName>
        <fullName evidence="11">Nucleoside diphosphate-linked moiety X motif 14</fullName>
    </alternativeName>
</protein>
<keyword evidence="6" id="KW-0460">Magnesium</keyword>
<dbReference type="GO" id="GO:0006753">
    <property type="term" value="P:nucleoside phosphate metabolic process"/>
    <property type="evidence" value="ECO:0007669"/>
    <property type="project" value="TreeGrafter"/>
</dbReference>
<dbReference type="Gene3D" id="3.90.79.10">
    <property type="entry name" value="Nucleoside Triphosphate Pyrophosphohydrolase"/>
    <property type="match status" value="1"/>
</dbReference>
<dbReference type="PANTHER" id="PTHR11839:SF15">
    <property type="entry name" value="URIDINE DIPHOSPHATE GLUCOSE PYROPHOSPHATASE NUDT14"/>
    <property type="match status" value="1"/>
</dbReference>
<dbReference type="FunFam" id="3.90.79.10:FF:000035">
    <property type="entry name" value="Uridine diphosphate glucose pyrophosphatase"/>
    <property type="match status" value="1"/>
</dbReference>
<evidence type="ECO:0000256" key="10">
    <source>
        <dbReference type="ARBA" id="ARBA00071467"/>
    </source>
</evidence>
<dbReference type="NCBIfam" id="TIGR00052">
    <property type="entry name" value="nudix-type nucleoside diphosphatase, YffH/AdpP family"/>
    <property type="match status" value="1"/>
</dbReference>
<sequence>MDDLSDVVTVPLENSNFVKPFRMLFKHAGKDRLWDLVKVHESVAIIIFNTSKNKLIFVRQFRPAVYINSIPQEDRTNPIDTKKYPAKLGFTLELCAGIVDKKKTLAEIAAEEVLEECGYKIDPDKLEYIIQFHSGVGLSGDPQTVFYAEVTDEMKVSSGGGNPEEGELIDVVEMSISEVEDFLSQKSVPSPGGFLFGLQWFFNKKASLFAPEVNPY</sequence>
<dbReference type="GO" id="GO:0019693">
    <property type="term" value="P:ribose phosphate metabolic process"/>
    <property type="evidence" value="ECO:0007669"/>
    <property type="project" value="TreeGrafter"/>
</dbReference>
<comment type="subcellular location">
    <subcellularLocation>
        <location evidence="2">Cytoplasm</location>
    </subcellularLocation>
</comment>
<comment type="caution">
    <text evidence="13">The sequence shown here is derived from an EMBL/GenBank/DDBJ whole genome shotgun (WGS) entry which is preliminary data.</text>
</comment>
<feature type="domain" description="Nudix hydrolase" evidence="12">
    <location>
        <begin position="38"/>
        <end position="202"/>
    </location>
</feature>
<dbReference type="InterPro" id="IPR004385">
    <property type="entry name" value="NDP_pyrophosphatase"/>
</dbReference>
<dbReference type="OrthoDB" id="10249920at2759"/>
<dbReference type="PANTHER" id="PTHR11839">
    <property type="entry name" value="UDP/ADP-SUGAR PYROPHOSPHATASE"/>
    <property type="match status" value="1"/>
</dbReference>
<evidence type="ECO:0000256" key="7">
    <source>
        <dbReference type="ARBA" id="ARBA00051086"/>
    </source>
</evidence>
<comment type="subunit">
    <text evidence="3">Homodimer.</text>
</comment>
<evidence type="ECO:0000256" key="9">
    <source>
        <dbReference type="ARBA" id="ARBA00066480"/>
    </source>
</evidence>
<dbReference type="SUPFAM" id="SSF55811">
    <property type="entry name" value="Nudix"/>
    <property type="match status" value="1"/>
</dbReference>
<evidence type="ECO:0000313" key="13">
    <source>
        <dbReference type="EMBL" id="CAH0100703.1"/>
    </source>
</evidence>
<evidence type="ECO:0000313" key="14">
    <source>
        <dbReference type="Proteomes" id="UP000789390"/>
    </source>
</evidence>
<dbReference type="GO" id="GO:0005737">
    <property type="term" value="C:cytoplasm"/>
    <property type="evidence" value="ECO:0007669"/>
    <property type="project" value="UniProtKB-SubCell"/>
</dbReference>
<dbReference type="EMBL" id="CAKKLH010000044">
    <property type="protein sequence ID" value="CAH0100703.1"/>
    <property type="molecule type" value="Genomic_DNA"/>
</dbReference>
<keyword evidence="5" id="KW-0378">Hydrolase</keyword>
<name>A0A8J2RE01_9CRUS</name>
<organism evidence="13 14">
    <name type="scientific">Daphnia galeata</name>
    <dbReference type="NCBI Taxonomy" id="27404"/>
    <lineage>
        <taxon>Eukaryota</taxon>
        <taxon>Metazoa</taxon>
        <taxon>Ecdysozoa</taxon>
        <taxon>Arthropoda</taxon>
        <taxon>Crustacea</taxon>
        <taxon>Branchiopoda</taxon>
        <taxon>Diplostraca</taxon>
        <taxon>Cladocera</taxon>
        <taxon>Anomopoda</taxon>
        <taxon>Daphniidae</taxon>
        <taxon>Daphnia</taxon>
    </lineage>
</organism>
<comment type="cofactor">
    <cofactor evidence="1">
        <name>Mg(2+)</name>
        <dbReference type="ChEBI" id="CHEBI:18420"/>
    </cofactor>
</comment>
<evidence type="ECO:0000256" key="1">
    <source>
        <dbReference type="ARBA" id="ARBA00001946"/>
    </source>
</evidence>
<evidence type="ECO:0000256" key="2">
    <source>
        <dbReference type="ARBA" id="ARBA00004496"/>
    </source>
</evidence>
<proteinExistence type="predicted"/>
<gene>
    <name evidence="13" type="ORF">DGAL_LOCUS2991</name>
</gene>
<evidence type="ECO:0000256" key="4">
    <source>
        <dbReference type="ARBA" id="ARBA00022490"/>
    </source>
</evidence>
<dbReference type="PROSITE" id="PS51462">
    <property type="entry name" value="NUDIX"/>
    <property type="match status" value="1"/>
</dbReference>
<accession>A0A8J2RE01</accession>
<evidence type="ECO:0000259" key="12">
    <source>
        <dbReference type="PROSITE" id="PS51462"/>
    </source>
</evidence>
<dbReference type="Proteomes" id="UP000789390">
    <property type="component" value="Unassembled WGS sequence"/>
</dbReference>
<keyword evidence="14" id="KW-1185">Reference proteome</keyword>